<evidence type="ECO:0000313" key="6">
    <source>
        <dbReference type="EMBL" id="KYO28468.1"/>
    </source>
</evidence>
<dbReference type="InterPro" id="IPR013106">
    <property type="entry name" value="Ig_V-set"/>
</dbReference>
<organism evidence="6 7">
    <name type="scientific">Alligator mississippiensis</name>
    <name type="common">American alligator</name>
    <dbReference type="NCBI Taxonomy" id="8496"/>
    <lineage>
        <taxon>Eukaryota</taxon>
        <taxon>Metazoa</taxon>
        <taxon>Chordata</taxon>
        <taxon>Craniata</taxon>
        <taxon>Vertebrata</taxon>
        <taxon>Euteleostomi</taxon>
        <taxon>Archelosauria</taxon>
        <taxon>Archosauria</taxon>
        <taxon>Crocodylia</taxon>
        <taxon>Alligatoridae</taxon>
        <taxon>Alligatorinae</taxon>
        <taxon>Alligator</taxon>
    </lineage>
</organism>
<dbReference type="CDD" id="cd00098">
    <property type="entry name" value="IgC1"/>
    <property type="match status" value="1"/>
</dbReference>
<evidence type="ECO:0000259" key="5">
    <source>
        <dbReference type="PROSITE" id="PS50835"/>
    </source>
</evidence>
<feature type="domain" description="Ig-like" evidence="5">
    <location>
        <begin position="394"/>
        <end position="493"/>
    </location>
</feature>
<keyword evidence="1" id="KW-1015">Disulfide bond</keyword>
<dbReference type="PANTHER" id="PTHR19971">
    <property type="entry name" value="SIGNAL-REGULATORY PROTEIN BETA"/>
    <property type="match status" value="1"/>
</dbReference>
<dbReference type="InterPro" id="IPR013783">
    <property type="entry name" value="Ig-like_fold"/>
</dbReference>
<dbReference type="Proteomes" id="UP000050525">
    <property type="component" value="Unassembled WGS sequence"/>
</dbReference>
<evidence type="ECO:0000256" key="3">
    <source>
        <dbReference type="SAM" id="Phobius"/>
    </source>
</evidence>
<sequence length="544" mass="60192">MQPWVQCLGTQLLPVALLLSPLFPAPHGSQLQVTTAPSSTARVGLGTLLQCQFDVGEPVALDSLQVTWYFLGRMVAWYNRSRGQDQPRASLPLEKELESGNASLSLAMVTVPDGGLYRCVVGYRAQHHEGNTTLHLLADPKISIPKESAIAHVETSLLCHVGGFFPKHVDVAWLRDGQVLKGSTRSSPQRNPDGTFNLTLTYTFTPTRSDAGSNFSCRVHHAALGHPLQKDISLHILGAPTISIQKQAAVANAEMSLLCHVGGFLPKDMDVAWLRDGQVLKGSTRSSPQRNQDETFNLTLTYTFSPAHSDTSSVFSCRIHHVALGQTLQEEDVLLIILEEYRMCITVGAALGVLGILIGVAVALGIYCCRNRKKGWVVSYNVSKVEGPEQCLLGQEVTLRCSMEGTFPKDVDVTWERIHSKDRTVPESAGDQESPKHQPLFPALPPGWRVTEERAGTRLTSSLTFTPTLQDDGVQIRCIFLHKAKRIREERVSPEIQVWARPQVSEIQVLPEWDPHDKVPFAVQLHNFYPMEDDGVRVRCIFVH</sequence>
<dbReference type="Gene3D" id="2.60.40.10">
    <property type="entry name" value="Immunoglobulins"/>
    <property type="match status" value="4"/>
</dbReference>
<keyword evidence="3" id="KW-0812">Transmembrane</keyword>
<dbReference type="AlphaFoldDB" id="A0A151MVK2"/>
<keyword evidence="3" id="KW-0472">Membrane</keyword>
<protein>
    <submittedName>
        <fullName evidence="6">Tyrosine-protein phosphatase non-receptor type substrate 1-like</fullName>
    </submittedName>
</protein>
<keyword evidence="7" id="KW-1185">Reference proteome</keyword>
<name>A0A151MVK2_ALLMI</name>
<feature type="transmembrane region" description="Helical" evidence="3">
    <location>
        <begin position="345"/>
        <end position="367"/>
    </location>
</feature>
<dbReference type="InterPro" id="IPR003597">
    <property type="entry name" value="Ig_C1-set"/>
</dbReference>
<keyword evidence="2" id="KW-0325">Glycoprotein</keyword>
<dbReference type="PROSITE" id="PS50835">
    <property type="entry name" value="IG_LIKE"/>
    <property type="match status" value="4"/>
</dbReference>
<dbReference type="SMART" id="SM00407">
    <property type="entry name" value="IGc1"/>
    <property type="match status" value="2"/>
</dbReference>
<gene>
    <name evidence="6" type="ORF">Y1Q_0010429</name>
</gene>
<evidence type="ECO:0000256" key="4">
    <source>
        <dbReference type="SAM" id="SignalP"/>
    </source>
</evidence>
<evidence type="ECO:0000313" key="7">
    <source>
        <dbReference type="Proteomes" id="UP000050525"/>
    </source>
</evidence>
<dbReference type="Pfam" id="PF07654">
    <property type="entry name" value="C1-set"/>
    <property type="match status" value="2"/>
</dbReference>
<dbReference type="InterPro" id="IPR036179">
    <property type="entry name" value="Ig-like_dom_sf"/>
</dbReference>
<feature type="domain" description="Ig-like" evidence="5">
    <location>
        <begin position="240"/>
        <end position="334"/>
    </location>
</feature>
<dbReference type="PROSITE" id="PS00290">
    <property type="entry name" value="IG_MHC"/>
    <property type="match status" value="1"/>
</dbReference>
<dbReference type="InterPro" id="IPR003599">
    <property type="entry name" value="Ig_sub"/>
</dbReference>
<dbReference type="EMBL" id="AKHW03004921">
    <property type="protein sequence ID" value="KYO28468.1"/>
    <property type="molecule type" value="Genomic_DNA"/>
</dbReference>
<dbReference type="SUPFAM" id="SSF48726">
    <property type="entry name" value="Immunoglobulin"/>
    <property type="match status" value="4"/>
</dbReference>
<accession>A0A151MVK2</accession>
<evidence type="ECO:0000256" key="1">
    <source>
        <dbReference type="ARBA" id="ARBA00023157"/>
    </source>
</evidence>
<dbReference type="InterPro" id="IPR051755">
    <property type="entry name" value="Ig-like_CS_Receptor"/>
</dbReference>
<dbReference type="SMART" id="SM00409">
    <property type="entry name" value="IG"/>
    <property type="match status" value="3"/>
</dbReference>
<dbReference type="Pfam" id="PF07686">
    <property type="entry name" value="V-set"/>
    <property type="match status" value="1"/>
</dbReference>
<comment type="caution">
    <text evidence="6">The sequence shown here is derived from an EMBL/GenBank/DDBJ whole genome shotgun (WGS) entry which is preliminary data.</text>
</comment>
<feature type="chain" id="PRO_5007585493" evidence="4">
    <location>
        <begin position="29"/>
        <end position="544"/>
    </location>
</feature>
<dbReference type="InterPro" id="IPR007110">
    <property type="entry name" value="Ig-like_dom"/>
</dbReference>
<feature type="signal peptide" evidence="4">
    <location>
        <begin position="1"/>
        <end position="28"/>
    </location>
</feature>
<feature type="domain" description="Ig-like" evidence="5">
    <location>
        <begin position="140"/>
        <end position="233"/>
    </location>
</feature>
<feature type="domain" description="Ig-like" evidence="5">
    <location>
        <begin position="26"/>
        <end position="135"/>
    </location>
</feature>
<keyword evidence="4" id="KW-0732">Signal</keyword>
<evidence type="ECO:0000256" key="2">
    <source>
        <dbReference type="ARBA" id="ARBA00023180"/>
    </source>
</evidence>
<keyword evidence="3" id="KW-1133">Transmembrane helix</keyword>
<reference evidence="6 7" key="1">
    <citation type="journal article" date="2012" name="Genome Biol.">
        <title>Sequencing three crocodilian genomes to illuminate the evolution of archosaurs and amniotes.</title>
        <authorList>
            <person name="St John J.A."/>
            <person name="Braun E.L."/>
            <person name="Isberg S.R."/>
            <person name="Miles L.G."/>
            <person name="Chong A.Y."/>
            <person name="Gongora J."/>
            <person name="Dalzell P."/>
            <person name="Moran C."/>
            <person name="Bed'hom B."/>
            <person name="Abzhanov A."/>
            <person name="Burgess S.C."/>
            <person name="Cooksey A.M."/>
            <person name="Castoe T.A."/>
            <person name="Crawford N.G."/>
            <person name="Densmore L.D."/>
            <person name="Drew J.C."/>
            <person name="Edwards S.V."/>
            <person name="Faircloth B.C."/>
            <person name="Fujita M.K."/>
            <person name="Greenwold M.J."/>
            <person name="Hoffmann F.G."/>
            <person name="Howard J.M."/>
            <person name="Iguchi T."/>
            <person name="Janes D.E."/>
            <person name="Khan S.Y."/>
            <person name="Kohno S."/>
            <person name="de Koning A.J."/>
            <person name="Lance S.L."/>
            <person name="McCarthy F.M."/>
            <person name="McCormack J.E."/>
            <person name="Merchant M.E."/>
            <person name="Peterson D.G."/>
            <person name="Pollock D.D."/>
            <person name="Pourmand N."/>
            <person name="Raney B.J."/>
            <person name="Roessler K.A."/>
            <person name="Sanford J.R."/>
            <person name="Sawyer R.H."/>
            <person name="Schmidt C.J."/>
            <person name="Triplett E.W."/>
            <person name="Tuberville T.D."/>
            <person name="Venegas-Anaya M."/>
            <person name="Howard J.T."/>
            <person name="Jarvis E.D."/>
            <person name="Guillette L.J.Jr."/>
            <person name="Glenn T.C."/>
            <person name="Green R.E."/>
            <person name="Ray D.A."/>
        </authorList>
    </citation>
    <scope>NUCLEOTIDE SEQUENCE [LARGE SCALE GENOMIC DNA]</scope>
    <source>
        <strain evidence="6">KSC_2009_1</strain>
    </source>
</reference>
<proteinExistence type="predicted"/>
<dbReference type="InterPro" id="IPR003006">
    <property type="entry name" value="Ig/MHC_CS"/>
</dbReference>